<evidence type="ECO:0000256" key="3">
    <source>
        <dbReference type="ARBA" id="ARBA00022692"/>
    </source>
</evidence>
<dbReference type="Proteomes" id="UP001172457">
    <property type="component" value="Chromosome 7"/>
</dbReference>
<evidence type="ECO:0000313" key="14">
    <source>
        <dbReference type="Proteomes" id="UP001172457"/>
    </source>
</evidence>
<dbReference type="PANTHER" id="PTHR23076">
    <property type="entry name" value="METALLOPROTEASE M41 FTSH"/>
    <property type="match status" value="1"/>
</dbReference>
<dbReference type="InterPro" id="IPR003959">
    <property type="entry name" value="ATPase_AAA_core"/>
</dbReference>
<evidence type="ECO:0000259" key="12">
    <source>
        <dbReference type="SMART" id="SM00382"/>
    </source>
</evidence>
<reference evidence="13" key="1">
    <citation type="submission" date="2023-03" db="EMBL/GenBank/DDBJ databases">
        <title>Chromosome-scale reference genome and RAD-based genetic map of yellow starthistle (Centaurea solstitialis) reveal putative structural variation and QTLs associated with invader traits.</title>
        <authorList>
            <person name="Reatini B."/>
            <person name="Cang F.A."/>
            <person name="Jiang Q."/>
            <person name="Mckibben M.T.W."/>
            <person name="Barker M.S."/>
            <person name="Rieseberg L.H."/>
            <person name="Dlugosch K.M."/>
        </authorList>
    </citation>
    <scope>NUCLEOTIDE SEQUENCE</scope>
    <source>
        <strain evidence="13">CAN-66</strain>
        <tissue evidence="13">Leaf</tissue>
    </source>
</reference>
<evidence type="ECO:0000256" key="4">
    <source>
        <dbReference type="ARBA" id="ARBA00022741"/>
    </source>
</evidence>
<dbReference type="GO" id="GO:0004176">
    <property type="term" value="F:ATP-dependent peptidase activity"/>
    <property type="evidence" value="ECO:0007669"/>
    <property type="project" value="TreeGrafter"/>
</dbReference>
<keyword evidence="3 11" id="KW-0812">Transmembrane</keyword>
<organism evidence="13 14">
    <name type="scientific">Centaurea solstitialis</name>
    <name type="common">yellow star-thistle</name>
    <dbReference type="NCBI Taxonomy" id="347529"/>
    <lineage>
        <taxon>Eukaryota</taxon>
        <taxon>Viridiplantae</taxon>
        <taxon>Streptophyta</taxon>
        <taxon>Embryophyta</taxon>
        <taxon>Tracheophyta</taxon>
        <taxon>Spermatophyta</taxon>
        <taxon>Magnoliopsida</taxon>
        <taxon>eudicotyledons</taxon>
        <taxon>Gunneridae</taxon>
        <taxon>Pentapetalae</taxon>
        <taxon>asterids</taxon>
        <taxon>campanulids</taxon>
        <taxon>Asterales</taxon>
        <taxon>Asteraceae</taxon>
        <taxon>Carduoideae</taxon>
        <taxon>Cardueae</taxon>
        <taxon>Centaureinae</taxon>
        <taxon>Centaurea</taxon>
    </lineage>
</organism>
<evidence type="ECO:0000256" key="7">
    <source>
        <dbReference type="ARBA" id="ARBA00022946"/>
    </source>
</evidence>
<evidence type="ECO:0000256" key="1">
    <source>
        <dbReference type="ARBA" id="ARBA00004141"/>
    </source>
</evidence>
<evidence type="ECO:0000256" key="5">
    <source>
        <dbReference type="ARBA" id="ARBA00022801"/>
    </source>
</evidence>
<evidence type="ECO:0000256" key="6">
    <source>
        <dbReference type="ARBA" id="ARBA00022840"/>
    </source>
</evidence>
<dbReference type="SMART" id="SM00382">
    <property type="entry name" value="AAA"/>
    <property type="match status" value="1"/>
</dbReference>
<evidence type="ECO:0000256" key="2">
    <source>
        <dbReference type="ARBA" id="ARBA00022670"/>
    </source>
</evidence>
<keyword evidence="8 11" id="KW-1133">Transmembrane helix</keyword>
<protein>
    <recommendedName>
        <fullName evidence="12">AAA+ ATPase domain-containing protein</fullName>
    </recommendedName>
</protein>
<dbReference type="GO" id="GO:0006508">
    <property type="term" value="P:proteolysis"/>
    <property type="evidence" value="ECO:0007669"/>
    <property type="project" value="UniProtKB-KW"/>
</dbReference>
<dbReference type="AlphaFoldDB" id="A0AA38VWG2"/>
<dbReference type="InterPro" id="IPR003960">
    <property type="entry name" value="ATPase_AAA_CS"/>
</dbReference>
<dbReference type="InterPro" id="IPR003593">
    <property type="entry name" value="AAA+_ATPase"/>
</dbReference>
<feature type="transmembrane region" description="Helical" evidence="11">
    <location>
        <begin position="307"/>
        <end position="329"/>
    </location>
</feature>
<feature type="transmembrane region" description="Helical" evidence="11">
    <location>
        <begin position="177"/>
        <end position="197"/>
    </location>
</feature>
<accession>A0AA38VWG2</accession>
<evidence type="ECO:0000313" key="13">
    <source>
        <dbReference type="EMBL" id="KAJ9540712.1"/>
    </source>
</evidence>
<comment type="caution">
    <text evidence="13">The sequence shown here is derived from an EMBL/GenBank/DDBJ whole genome shotgun (WGS) entry which is preliminary data.</text>
</comment>
<keyword evidence="5" id="KW-0378">Hydrolase</keyword>
<keyword evidence="7" id="KW-0809">Transit peptide</keyword>
<dbReference type="CDD" id="cd19501">
    <property type="entry name" value="RecA-like_FtsH"/>
    <property type="match status" value="1"/>
</dbReference>
<comment type="subcellular location">
    <subcellularLocation>
        <location evidence="1">Membrane</location>
        <topology evidence="1">Multi-pass membrane protein</topology>
    </subcellularLocation>
</comment>
<dbReference type="InterPro" id="IPR041569">
    <property type="entry name" value="AAA_lid_3"/>
</dbReference>
<gene>
    <name evidence="13" type="ORF">OSB04_027218</name>
</gene>
<proteinExistence type="inferred from homology"/>
<name>A0AA38VWG2_9ASTR</name>
<dbReference type="SUPFAM" id="SSF52540">
    <property type="entry name" value="P-loop containing nucleoside triphosphate hydrolases"/>
    <property type="match status" value="1"/>
</dbReference>
<keyword evidence="6 10" id="KW-0067">ATP-binding</keyword>
<evidence type="ECO:0000256" key="11">
    <source>
        <dbReference type="SAM" id="Phobius"/>
    </source>
</evidence>
<evidence type="ECO:0000256" key="8">
    <source>
        <dbReference type="ARBA" id="ARBA00022989"/>
    </source>
</evidence>
<dbReference type="GO" id="GO:0005524">
    <property type="term" value="F:ATP binding"/>
    <property type="evidence" value="ECO:0007669"/>
    <property type="project" value="UniProtKB-KW"/>
</dbReference>
<sequence length="633" mass="69214">MAAMANLLLKPSSMITALKPSKPSHSRSKRSSFLYTPPTSSFTLPLSYRLQPPHGAEPISALVKEHKGFGGDMNWSEFSGSSLSSIWDEIAQLDHDKVLNLALNQSLLYGIVNILGELWARICLSGCSVMVDFIASVTSVKFQCQWAKDGVVAETEDDKKRKVHKSKGIFGGKLRPTIYTVVVGASFCMVLGIFSLAHAKQHATRHMVVPYSDLVGGIRDGSVVRVQFVENSRKIYYNTKSSGDQDAEAPQQTQSGSLGLLKASVPKWQYHTRNVGDDKHHLIRMMKDQGITYGADPELLSGSIKNLLFAMLQLAPYWIMVLLSCYQLNGQLNLGRMKKRKPSKKQSVTFDDVEGVDDAKAELLEIVLCIKGDSKYMKLGAVLPRGVLLAGPPGTGKTLLARAVAGEAGVSFFSISASELVEVFVGTGAARVRDIFREARKSSPSIIFIDEIDAVGGQRGRTLNCERDQTLNQLLTEMDGFEKEGSVVVIGATNRPETLDSALMRPGRFSRKVVVGEPDEEGRRKIFGLYLRDVPMEEDKEAICKLVASKTAGLVGADLENIAHESVLLAARRDGDYVTRDDVLEAVKRATTKVYNDDRGDDNGTKRPYSFGSMAQERVQYGGGSVGFGFGTN</sequence>
<evidence type="ECO:0000256" key="9">
    <source>
        <dbReference type="ARBA" id="ARBA00023136"/>
    </source>
</evidence>
<dbReference type="Gene3D" id="1.10.8.60">
    <property type="match status" value="1"/>
</dbReference>
<evidence type="ECO:0000256" key="10">
    <source>
        <dbReference type="RuleBase" id="RU003651"/>
    </source>
</evidence>
<dbReference type="GO" id="GO:0009535">
    <property type="term" value="C:chloroplast thylakoid membrane"/>
    <property type="evidence" value="ECO:0007669"/>
    <property type="project" value="TreeGrafter"/>
</dbReference>
<dbReference type="FunFam" id="3.40.50.300:FF:000277">
    <property type="entry name" value="ATP-dependent zinc metalloprotease FtsH"/>
    <property type="match status" value="1"/>
</dbReference>
<dbReference type="GO" id="GO:0016887">
    <property type="term" value="F:ATP hydrolysis activity"/>
    <property type="evidence" value="ECO:0007669"/>
    <property type="project" value="InterPro"/>
</dbReference>
<feature type="domain" description="AAA+ ATPase" evidence="12">
    <location>
        <begin position="383"/>
        <end position="519"/>
    </location>
</feature>
<comment type="similarity">
    <text evidence="10">Belongs to the AAA ATPase family.</text>
</comment>
<dbReference type="EMBL" id="JARYMX010000007">
    <property type="protein sequence ID" value="KAJ9540712.1"/>
    <property type="molecule type" value="Genomic_DNA"/>
</dbReference>
<dbReference type="Pfam" id="PF00004">
    <property type="entry name" value="AAA"/>
    <property type="match status" value="1"/>
</dbReference>
<keyword evidence="14" id="KW-1185">Reference proteome</keyword>
<keyword evidence="9 11" id="KW-0472">Membrane</keyword>
<keyword evidence="2" id="KW-0645">Protease</keyword>
<dbReference type="PROSITE" id="PS00674">
    <property type="entry name" value="AAA"/>
    <property type="match status" value="1"/>
</dbReference>
<dbReference type="InterPro" id="IPR027417">
    <property type="entry name" value="P-loop_NTPase"/>
</dbReference>
<dbReference type="Pfam" id="PF17862">
    <property type="entry name" value="AAA_lid_3"/>
    <property type="match status" value="1"/>
</dbReference>
<dbReference type="PANTHER" id="PTHR23076:SF120">
    <property type="entry name" value="AAA+ ATPASE DOMAIN, ATPASE, AAA-TYPE, CORE"/>
    <property type="match status" value="1"/>
</dbReference>
<keyword evidence="4 10" id="KW-0547">Nucleotide-binding</keyword>
<dbReference type="Gene3D" id="3.40.50.300">
    <property type="entry name" value="P-loop containing nucleotide triphosphate hydrolases"/>
    <property type="match status" value="1"/>
</dbReference>